<dbReference type="InterPro" id="IPR032675">
    <property type="entry name" value="LRR_dom_sf"/>
</dbReference>
<organism evidence="4 5">
    <name type="scientific">Triticum turgidum subsp. durum</name>
    <name type="common">Durum wheat</name>
    <name type="synonym">Triticum durum</name>
    <dbReference type="NCBI Taxonomy" id="4567"/>
    <lineage>
        <taxon>Eukaryota</taxon>
        <taxon>Viridiplantae</taxon>
        <taxon>Streptophyta</taxon>
        <taxon>Embryophyta</taxon>
        <taxon>Tracheophyta</taxon>
        <taxon>Spermatophyta</taxon>
        <taxon>Magnoliopsida</taxon>
        <taxon>Liliopsida</taxon>
        <taxon>Poales</taxon>
        <taxon>Poaceae</taxon>
        <taxon>BOP clade</taxon>
        <taxon>Pooideae</taxon>
        <taxon>Triticodae</taxon>
        <taxon>Triticeae</taxon>
        <taxon>Triticinae</taxon>
        <taxon>Triticum</taxon>
    </lineage>
</organism>
<feature type="chain" id="PRO_5040333764" description="Disease resistance R13L4/SHOC-2-like LRR domain-containing protein" evidence="2">
    <location>
        <begin position="21"/>
        <end position="305"/>
    </location>
</feature>
<dbReference type="Gene3D" id="3.80.10.10">
    <property type="entry name" value="Ribonuclease Inhibitor"/>
    <property type="match status" value="1"/>
</dbReference>
<protein>
    <recommendedName>
        <fullName evidence="3">Disease resistance R13L4/SHOC-2-like LRR domain-containing protein</fullName>
    </recommendedName>
</protein>
<dbReference type="PANTHER" id="PTHR47186:SF22">
    <property type="entry name" value="OS11G0589401 PROTEIN"/>
    <property type="match status" value="1"/>
</dbReference>
<evidence type="ECO:0000256" key="2">
    <source>
        <dbReference type="SAM" id="SignalP"/>
    </source>
</evidence>
<feature type="domain" description="Disease resistance R13L4/SHOC-2-like LRR" evidence="3">
    <location>
        <begin position="7"/>
        <end position="271"/>
    </location>
</feature>
<gene>
    <name evidence="4" type="ORF">TRITD_6Bv1G131550</name>
</gene>
<dbReference type="SUPFAM" id="SSF52047">
    <property type="entry name" value="RNI-like"/>
    <property type="match status" value="1"/>
</dbReference>
<sequence length="305" mass="33818">MNFVLVHGIGGLVLLRYLGAAETAIDSLPEEIGELGQLETLNLRKTKMLSTLPTSIAKQKMLAHLLIDGTVKLPSEILKMQGLEEVSTVGVYSSRTIDSVAELLRKSERLRVLGIRLDGSHLSNDNESVRTFLMEVTRSNKLTCLSLDCLNFGLLDIPLEFPPSDQLRRFELKISVPVLGRTAHRMASLVSVTHLDIEIVRLEDEAVRALGGLPHLVLLKLVSSGGIRFSSQLKWNPEGRCKVGVDHGFKCVKVLSLISGVHTRSHEGATEADARLQRTGSTVYLWKFEFWHRASLFPHTSPCHD</sequence>
<dbReference type="InterPro" id="IPR055414">
    <property type="entry name" value="LRR_R13L4/SHOC2-like"/>
</dbReference>
<keyword evidence="2" id="KW-0732">Signal</keyword>
<dbReference type="Proteomes" id="UP000324705">
    <property type="component" value="Chromosome 6B"/>
</dbReference>
<feature type="signal peptide" evidence="2">
    <location>
        <begin position="1"/>
        <end position="20"/>
    </location>
</feature>
<evidence type="ECO:0000313" key="5">
    <source>
        <dbReference type="Proteomes" id="UP000324705"/>
    </source>
</evidence>
<dbReference type="AlphaFoldDB" id="A0A9R0YP98"/>
<name>A0A9R0YP98_TRITD</name>
<dbReference type="EMBL" id="LT934122">
    <property type="protein sequence ID" value="VAI58447.1"/>
    <property type="molecule type" value="Genomic_DNA"/>
</dbReference>
<keyword evidence="1" id="KW-0677">Repeat</keyword>
<dbReference type="Gramene" id="TRITD6Bv1G131550.2">
    <property type="protein sequence ID" value="TRITD6Bv1G131550.2"/>
    <property type="gene ID" value="TRITD6Bv1G131550"/>
</dbReference>
<evidence type="ECO:0000313" key="4">
    <source>
        <dbReference type="EMBL" id="VAI58447.1"/>
    </source>
</evidence>
<accession>A0A9R0YP98</accession>
<proteinExistence type="predicted"/>
<dbReference type="PANTHER" id="PTHR47186">
    <property type="entry name" value="LEUCINE-RICH REPEAT-CONTAINING PROTEIN 57"/>
    <property type="match status" value="1"/>
</dbReference>
<dbReference type="Pfam" id="PF23598">
    <property type="entry name" value="LRR_14"/>
    <property type="match status" value="1"/>
</dbReference>
<keyword evidence="5" id="KW-1185">Reference proteome</keyword>
<evidence type="ECO:0000259" key="3">
    <source>
        <dbReference type="Pfam" id="PF23598"/>
    </source>
</evidence>
<evidence type="ECO:0000256" key="1">
    <source>
        <dbReference type="ARBA" id="ARBA00022737"/>
    </source>
</evidence>
<reference evidence="4 5" key="1">
    <citation type="submission" date="2017-09" db="EMBL/GenBank/DDBJ databases">
        <authorList>
            <consortium name="International Durum Wheat Genome Sequencing Consortium (IDWGSC)"/>
            <person name="Milanesi L."/>
        </authorList>
    </citation>
    <scope>NUCLEOTIDE SEQUENCE [LARGE SCALE GENOMIC DNA]</scope>
    <source>
        <strain evidence="5">cv. Svevo</strain>
    </source>
</reference>